<feature type="domain" description="SnoaL-like" evidence="1">
    <location>
        <begin position="8"/>
        <end position="113"/>
    </location>
</feature>
<keyword evidence="3" id="KW-1185">Reference proteome</keyword>
<proteinExistence type="predicted"/>
<dbReference type="InterPro" id="IPR037401">
    <property type="entry name" value="SnoaL-like"/>
</dbReference>
<dbReference type="InterPro" id="IPR032710">
    <property type="entry name" value="NTF2-like_dom_sf"/>
</dbReference>
<dbReference type="OrthoDB" id="7876517at2"/>
<sequence>MTNIETIQSLYRSYRSQDYDTFRALCTPDIAWIQSEGFPGGRTWIGADAIIKGVFEGNASRWEGFGFDIEQYLDAGTSVIVVGTYRGAHRVSGKSFRAATVHIFDLQDGKAARFRQFTDTKVICDALPA</sequence>
<evidence type="ECO:0000313" key="2">
    <source>
        <dbReference type="EMBL" id="RBP45756.1"/>
    </source>
</evidence>
<accession>A0A366HQJ8</accession>
<evidence type="ECO:0000313" key="3">
    <source>
        <dbReference type="Proteomes" id="UP000253426"/>
    </source>
</evidence>
<name>A0A366HQJ8_9BACT</name>
<dbReference type="Gene3D" id="3.10.450.50">
    <property type="match status" value="1"/>
</dbReference>
<evidence type="ECO:0000259" key="1">
    <source>
        <dbReference type="Pfam" id="PF12680"/>
    </source>
</evidence>
<protein>
    <recommendedName>
        <fullName evidence="1">SnoaL-like domain-containing protein</fullName>
    </recommendedName>
</protein>
<organism evidence="2 3">
    <name type="scientific">Roseimicrobium gellanilyticum</name>
    <dbReference type="NCBI Taxonomy" id="748857"/>
    <lineage>
        <taxon>Bacteria</taxon>
        <taxon>Pseudomonadati</taxon>
        <taxon>Verrucomicrobiota</taxon>
        <taxon>Verrucomicrobiia</taxon>
        <taxon>Verrucomicrobiales</taxon>
        <taxon>Verrucomicrobiaceae</taxon>
        <taxon>Roseimicrobium</taxon>
    </lineage>
</organism>
<dbReference type="SUPFAM" id="SSF54427">
    <property type="entry name" value="NTF2-like"/>
    <property type="match status" value="1"/>
</dbReference>
<dbReference type="PANTHER" id="PTHR41252:SF1">
    <property type="entry name" value="BLR2505 PROTEIN"/>
    <property type="match status" value="1"/>
</dbReference>
<dbReference type="PANTHER" id="PTHR41252">
    <property type="entry name" value="BLR2505 PROTEIN"/>
    <property type="match status" value="1"/>
</dbReference>
<dbReference type="Pfam" id="PF12680">
    <property type="entry name" value="SnoaL_2"/>
    <property type="match status" value="1"/>
</dbReference>
<dbReference type="EMBL" id="QNRR01000002">
    <property type="protein sequence ID" value="RBP45756.1"/>
    <property type="molecule type" value="Genomic_DNA"/>
</dbReference>
<reference evidence="2 3" key="1">
    <citation type="submission" date="2018-06" db="EMBL/GenBank/DDBJ databases">
        <title>Genomic Encyclopedia of Type Strains, Phase IV (KMG-IV): sequencing the most valuable type-strain genomes for metagenomic binning, comparative biology and taxonomic classification.</title>
        <authorList>
            <person name="Goeker M."/>
        </authorList>
    </citation>
    <scope>NUCLEOTIDE SEQUENCE [LARGE SCALE GENOMIC DNA]</scope>
    <source>
        <strain evidence="2 3">DSM 25532</strain>
    </source>
</reference>
<gene>
    <name evidence="2" type="ORF">DES53_102138</name>
</gene>
<comment type="caution">
    <text evidence="2">The sequence shown here is derived from an EMBL/GenBank/DDBJ whole genome shotgun (WGS) entry which is preliminary data.</text>
</comment>
<dbReference type="AlphaFoldDB" id="A0A366HQJ8"/>
<dbReference type="Proteomes" id="UP000253426">
    <property type="component" value="Unassembled WGS sequence"/>
</dbReference>